<comment type="caution">
    <text evidence="1">The sequence shown here is derived from an EMBL/GenBank/DDBJ whole genome shotgun (WGS) entry which is preliminary data.</text>
</comment>
<sequence>MNTRKKGGGVKVWAVNHLDLLAIISDQSRFHDNGTINQHNCHYWSEDRRHFQRIWGINVWCGMIDGTLLIIGPKFYEEPLTGEDEFLDFVENILLEIRINMHFQQDGAPPHNSRAVNDYLNQIVSNKWIGTHGPIRWPPRSPDSTPMHYFLWGYLKEKVYQTSLTDLEELKNRIGNECEALNVQLLRSVTIRELLHRAEYCLE</sequence>
<protein>
    <recommendedName>
        <fullName evidence="3">Transposase</fullName>
    </recommendedName>
</protein>
<dbReference type="PANTHER" id="PTHR47326:SF1">
    <property type="entry name" value="HTH PSQ-TYPE DOMAIN-CONTAINING PROTEIN"/>
    <property type="match status" value="1"/>
</dbReference>
<evidence type="ECO:0000313" key="2">
    <source>
        <dbReference type="Proteomes" id="UP001162164"/>
    </source>
</evidence>
<dbReference type="InterPro" id="IPR036397">
    <property type="entry name" value="RNaseH_sf"/>
</dbReference>
<reference evidence="1" key="1">
    <citation type="journal article" date="2023" name="Insect Mol. Biol.">
        <title>Genome sequencing provides insights into the evolution of gene families encoding plant cell wall-degrading enzymes in longhorned beetles.</title>
        <authorList>
            <person name="Shin N.R."/>
            <person name="Okamura Y."/>
            <person name="Kirsch R."/>
            <person name="Pauchet Y."/>
        </authorList>
    </citation>
    <scope>NUCLEOTIDE SEQUENCE</scope>
    <source>
        <strain evidence="1">MMC_N1</strain>
    </source>
</reference>
<dbReference type="Gene3D" id="3.30.420.10">
    <property type="entry name" value="Ribonuclease H-like superfamily/Ribonuclease H"/>
    <property type="match status" value="1"/>
</dbReference>
<name>A0ABQ9ITN5_9CUCU</name>
<evidence type="ECO:0000313" key="1">
    <source>
        <dbReference type="EMBL" id="KAJ8964058.1"/>
    </source>
</evidence>
<keyword evidence="2" id="KW-1185">Reference proteome</keyword>
<organism evidence="1 2">
    <name type="scientific">Molorchus minor</name>
    <dbReference type="NCBI Taxonomy" id="1323400"/>
    <lineage>
        <taxon>Eukaryota</taxon>
        <taxon>Metazoa</taxon>
        <taxon>Ecdysozoa</taxon>
        <taxon>Arthropoda</taxon>
        <taxon>Hexapoda</taxon>
        <taxon>Insecta</taxon>
        <taxon>Pterygota</taxon>
        <taxon>Neoptera</taxon>
        <taxon>Endopterygota</taxon>
        <taxon>Coleoptera</taxon>
        <taxon>Polyphaga</taxon>
        <taxon>Cucujiformia</taxon>
        <taxon>Chrysomeloidea</taxon>
        <taxon>Cerambycidae</taxon>
        <taxon>Lamiinae</taxon>
        <taxon>Monochamini</taxon>
        <taxon>Molorchus</taxon>
    </lineage>
</organism>
<proteinExistence type="predicted"/>
<evidence type="ECO:0008006" key="3">
    <source>
        <dbReference type="Google" id="ProtNLM"/>
    </source>
</evidence>
<accession>A0ABQ9ITN5</accession>
<dbReference type="EMBL" id="JAPWTJ010002906">
    <property type="protein sequence ID" value="KAJ8964058.1"/>
    <property type="molecule type" value="Genomic_DNA"/>
</dbReference>
<gene>
    <name evidence="1" type="ORF">NQ317_005845</name>
</gene>
<dbReference type="Proteomes" id="UP001162164">
    <property type="component" value="Unassembled WGS sequence"/>
</dbReference>
<dbReference type="PANTHER" id="PTHR47326">
    <property type="entry name" value="TRANSPOSABLE ELEMENT TC3 TRANSPOSASE-LIKE PROTEIN"/>
    <property type="match status" value="1"/>
</dbReference>